<reference evidence="1" key="1">
    <citation type="submission" date="2020-10" db="EMBL/GenBank/DDBJ databases">
        <authorList>
            <person name="Hahn C.J."/>
            <person name="Laso-Perez R."/>
            <person name="Vulcano F."/>
            <person name="Vaziourakis K.-M."/>
            <person name="Stokke R."/>
            <person name="Steen I.H."/>
            <person name="Teske A."/>
            <person name="Boetius A."/>
            <person name="Liebeke M."/>
            <person name="Amann R."/>
            <person name="Knittel K."/>
        </authorList>
    </citation>
    <scope>NUCLEOTIDE SEQUENCE</scope>
    <source>
        <strain evidence="1">Gfbio:e3339647-f889-4370-9287-4fb5cb688e4c:AG392D22_GoMArc1</strain>
    </source>
</reference>
<name>A0A811TJQ4_9EURY</name>
<gene>
    <name evidence="1" type="ORF">EMLJLAPB_01166</name>
</gene>
<evidence type="ECO:0000313" key="1">
    <source>
        <dbReference type="EMBL" id="CAD6495076.1"/>
    </source>
</evidence>
<sequence length="53" mass="5982">MEATLHIVREHPEVMCLIIELRVAASNSLQALVHSNWIEEARKIGVFGLQLTN</sequence>
<organism evidence="1 2">
    <name type="scientific">Candidatus Argoarchaeum ethanivorans</name>
    <dbReference type="NCBI Taxonomy" id="2608793"/>
    <lineage>
        <taxon>Archaea</taxon>
        <taxon>Methanobacteriati</taxon>
        <taxon>Methanobacteriota</taxon>
        <taxon>Stenosarchaea group</taxon>
        <taxon>Methanomicrobia</taxon>
        <taxon>Methanosarcinales</taxon>
        <taxon>Methanosarcinales incertae sedis</taxon>
        <taxon>GOM Arc I cluster</taxon>
        <taxon>Candidatus Argoarchaeum</taxon>
    </lineage>
</organism>
<dbReference type="EMBL" id="CAJHIS010000055">
    <property type="protein sequence ID" value="CAD6495076.1"/>
    <property type="molecule type" value="Genomic_DNA"/>
</dbReference>
<accession>A0A811TJQ4</accession>
<proteinExistence type="predicted"/>
<dbReference type="AlphaFoldDB" id="A0A811TJQ4"/>
<protein>
    <submittedName>
        <fullName evidence="1">Uncharacterized protein</fullName>
    </submittedName>
</protein>
<evidence type="ECO:0000313" key="2">
    <source>
        <dbReference type="Proteomes" id="UP000634805"/>
    </source>
</evidence>
<dbReference type="Proteomes" id="UP000634805">
    <property type="component" value="Unassembled WGS sequence"/>
</dbReference>
<comment type="caution">
    <text evidence="1">The sequence shown here is derived from an EMBL/GenBank/DDBJ whole genome shotgun (WGS) entry which is preliminary data.</text>
</comment>